<keyword evidence="1" id="KW-0677">Repeat</keyword>
<dbReference type="SMART" id="SM00186">
    <property type="entry name" value="FBG"/>
    <property type="match status" value="1"/>
</dbReference>
<dbReference type="OrthoDB" id="7972392at2759"/>
<evidence type="ECO:0000256" key="1">
    <source>
        <dbReference type="ARBA" id="ARBA00022737"/>
    </source>
</evidence>
<dbReference type="InterPro" id="IPR002181">
    <property type="entry name" value="Fibrinogen_a/b/g_C_dom"/>
</dbReference>
<dbReference type="CDD" id="cd00087">
    <property type="entry name" value="FReD"/>
    <property type="match status" value="1"/>
</dbReference>
<dbReference type="SMART" id="SM00231">
    <property type="entry name" value="FA58C"/>
    <property type="match status" value="1"/>
</dbReference>
<dbReference type="SUPFAM" id="SSF49785">
    <property type="entry name" value="Galactose-binding domain-like"/>
    <property type="match status" value="2"/>
</dbReference>
<dbReference type="InterPro" id="IPR014716">
    <property type="entry name" value="Fibrinogen_a/b/g_C_1"/>
</dbReference>
<accession>A0A6S7JS99</accession>
<dbReference type="InterPro" id="IPR008979">
    <property type="entry name" value="Galactose-bd-like_sf"/>
</dbReference>
<dbReference type="InterPro" id="IPR000421">
    <property type="entry name" value="FA58C"/>
</dbReference>
<organism evidence="2 3">
    <name type="scientific">Paramuricea clavata</name>
    <name type="common">Red gorgonian</name>
    <name type="synonym">Violescent sea-whip</name>
    <dbReference type="NCBI Taxonomy" id="317549"/>
    <lineage>
        <taxon>Eukaryota</taxon>
        <taxon>Metazoa</taxon>
        <taxon>Cnidaria</taxon>
        <taxon>Anthozoa</taxon>
        <taxon>Octocorallia</taxon>
        <taxon>Malacalcyonacea</taxon>
        <taxon>Plexauridae</taxon>
        <taxon>Paramuricea</taxon>
    </lineage>
</organism>
<dbReference type="PANTHER" id="PTHR19143">
    <property type="entry name" value="FIBRINOGEN/TENASCIN/ANGIOPOEITIN"/>
    <property type="match status" value="1"/>
</dbReference>
<dbReference type="PROSITE" id="PS50022">
    <property type="entry name" value="FA58C_3"/>
    <property type="match status" value="2"/>
</dbReference>
<name>A0A6S7JS99_PARCT</name>
<reference evidence="2" key="1">
    <citation type="submission" date="2020-04" db="EMBL/GenBank/DDBJ databases">
        <authorList>
            <person name="Alioto T."/>
            <person name="Alioto T."/>
            <person name="Gomez Garrido J."/>
        </authorList>
    </citation>
    <scope>NUCLEOTIDE SEQUENCE</scope>
    <source>
        <strain evidence="2">A484AB</strain>
    </source>
</reference>
<dbReference type="InterPro" id="IPR036056">
    <property type="entry name" value="Fibrinogen-like_C"/>
</dbReference>
<dbReference type="GO" id="GO:0005615">
    <property type="term" value="C:extracellular space"/>
    <property type="evidence" value="ECO:0007669"/>
    <property type="project" value="TreeGrafter"/>
</dbReference>
<gene>
    <name evidence="2" type="ORF">PACLA_8A036393</name>
</gene>
<dbReference type="SUPFAM" id="SSF56496">
    <property type="entry name" value="Fibrinogen C-terminal domain-like"/>
    <property type="match status" value="1"/>
</dbReference>
<feature type="non-terminal residue" evidence="2">
    <location>
        <position position="475"/>
    </location>
</feature>
<proteinExistence type="predicted"/>
<dbReference type="Pfam" id="PF00147">
    <property type="entry name" value="Fibrinogen_C"/>
    <property type="match status" value="1"/>
</dbReference>
<dbReference type="Pfam" id="PF00754">
    <property type="entry name" value="F5_F8_type_C"/>
    <property type="match status" value="1"/>
</dbReference>
<dbReference type="Gene3D" id="3.90.215.10">
    <property type="entry name" value="Gamma Fibrinogen, chain A, domain 1"/>
    <property type="match status" value="1"/>
</dbReference>
<dbReference type="PROSITE" id="PS01285">
    <property type="entry name" value="FA58C_1"/>
    <property type="match status" value="1"/>
</dbReference>
<dbReference type="PANTHER" id="PTHR19143:SF444">
    <property type="entry name" value="PROTEIN SCABROUS"/>
    <property type="match status" value="1"/>
</dbReference>
<evidence type="ECO:0000313" key="2">
    <source>
        <dbReference type="EMBL" id="CAB4032090.1"/>
    </source>
</evidence>
<dbReference type="CDD" id="cd00057">
    <property type="entry name" value="FA58C"/>
    <property type="match status" value="1"/>
</dbReference>
<dbReference type="Gene3D" id="2.60.120.260">
    <property type="entry name" value="Galactose-binding domain-like"/>
    <property type="match status" value="2"/>
</dbReference>
<keyword evidence="3" id="KW-1185">Reference proteome</keyword>
<comment type="caution">
    <text evidence="2">The sequence shown here is derived from an EMBL/GenBank/DDBJ whole genome shotgun (WGS) entry which is preliminary data.</text>
</comment>
<evidence type="ECO:0000313" key="3">
    <source>
        <dbReference type="Proteomes" id="UP001152795"/>
    </source>
</evidence>
<dbReference type="EMBL" id="CACRXK020018117">
    <property type="protein sequence ID" value="CAB4032090.1"/>
    <property type="molecule type" value="Genomic_DNA"/>
</dbReference>
<dbReference type="AlphaFoldDB" id="A0A6S7JS99"/>
<protein>
    <submittedName>
        <fullName evidence="2">Uncharacterized protein</fullName>
    </submittedName>
</protein>
<dbReference type="InterPro" id="IPR050373">
    <property type="entry name" value="Fibrinogen_C-term_domain"/>
</dbReference>
<dbReference type="Proteomes" id="UP001152795">
    <property type="component" value="Unassembled WGS sequence"/>
</dbReference>
<dbReference type="NCBIfam" id="NF040941">
    <property type="entry name" value="GGGWT_bact"/>
    <property type="match status" value="1"/>
</dbReference>
<dbReference type="PROSITE" id="PS51406">
    <property type="entry name" value="FIBRINOGEN_C_2"/>
    <property type="match status" value="1"/>
</dbReference>
<sequence length="475" mass="54272">MESKHIPDASITVSSEYSHQVTPRHFGRLNWNGLPWCTLTTDTEHFIQVDLARLTHICAVATQGRGYDLTQIQYPTAFWVQLSNDSVNWATLMHHDKRKYFHGNHDNFGTVINRFQQPEIAQIVRINIQKWNGAKLCMRIELFGCKTGEDKNEQKVDAFLPAKAITDDTPKTCLDVLMRGKTTSGVYMIDPDGRGAFPAVCDQETDRGGWTVFQHRFNGFVDFNRIWDEYKWGFGGGYGEHWLGLEYLSRLTHAFVMDLRVDLAAFDASQQFSIYHRFNVGDEANNYMMNFSKHAGPGSDSLTTHTYKGFETKYKNFGNKPEGHKGAWWYGDSVKSNLNGKYFNQQENNNDGIFWHSWKQHKTLKTVKMMIREGVSHSGSALGLKDYYIEDYQMTASSTSSQETGPATHARLDHSSFWGIRSTGTYLSVNLISPHRITHISTQCGSNAYYVKKYSVKFKTVNGTIIDYKENGAER</sequence>